<evidence type="ECO:0000313" key="2">
    <source>
        <dbReference type="Proteomes" id="UP000722485"/>
    </source>
</evidence>
<reference evidence="1" key="1">
    <citation type="submission" date="2020-03" db="EMBL/GenBank/DDBJ databases">
        <title>Draft Genome Sequence of Cylindrodendrum hubeiense.</title>
        <authorList>
            <person name="Buettner E."/>
            <person name="Kellner H."/>
        </authorList>
    </citation>
    <scope>NUCLEOTIDE SEQUENCE</scope>
    <source>
        <strain evidence="1">IHI 201604</strain>
    </source>
</reference>
<dbReference type="AlphaFoldDB" id="A0A9P5H027"/>
<sequence>MHSTLSLAAATWSILVPSAKRIVHEGYRQKGLALRGVQEGLSKGNNVMALVGVIANLANTEGVEGNFAVARLHLQGLDMFVKAWAGGYNEIRSNVNVARAMNWSDIQAANGLGMRPLLPIVMPLDLVLLPLNVLTAAEQPSLSHLKVFERNSDDATVRFCFSLVRQGQYALESDEVPPHDFRIMINAVDHFLADAIGGDTLSDLGRILVTAAHVAYYAIVRGVPPPGLLPRIIVRRLRKQLDAKIHILSSRPEFQHGLIWCLVIGSAAAYETGENWDVFSTELSRTLQAANINGPFELAAILRHFIWHQKFPGVFLDAYGSSLFPSLDGPK</sequence>
<protein>
    <submittedName>
        <fullName evidence="1">Uncharacterized protein</fullName>
    </submittedName>
</protein>
<dbReference type="OrthoDB" id="4158087at2759"/>
<proteinExistence type="predicted"/>
<evidence type="ECO:0000313" key="1">
    <source>
        <dbReference type="EMBL" id="KAF7542505.1"/>
    </source>
</evidence>
<organism evidence="1 2">
    <name type="scientific">Cylindrodendrum hubeiense</name>
    <dbReference type="NCBI Taxonomy" id="595255"/>
    <lineage>
        <taxon>Eukaryota</taxon>
        <taxon>Fungi</taxon>
        <taxon>Dikarya</taxon>
        <taxon>Ascomycota</taxon>
        <taxon>Pezizomycotina</taxon>
        <taxon>Sordariomycetes</taxon>
        <taxon>Hypocreomycetidae</taxon>
        <taxon>Hypocreales</taxon>
        <taxon>Nectriaceae</taxon>
        <taxon>Cylindrodendrum</taxon>
    </lineage>
</organism>
<keyword evidence="2" id="KW-1185">Reference proteome</keyword>
<accession>A0A9P5H027</accession>
<dbReference type="EMBL" id="JAANBB010000439">
    <property type="protein sequence ID" value="KAF7542505.1"/>
    <property type="molecule type" value="Genomic_DNA"/>
</dbReference>
<dbReference type="Proteomes" id="UP000722485">
    <property type="component" value="Unassembled WGS sequence"/>
</dbReference>
<comment type="caution">
    <text evidence="1">The sequence shown here is derived from an EMBL/GenBank/DDBJ whole genome shotgun (WGS) entry which is preliminary data.</text>
</comment>
<gene>
    <name evidence="1" type="ORF">G7Z17_g11513</name>
</gene>
<name>A0A9P5H027_9HYPO</name>